<evidence type="ECO:0000313" key="5">
    <source>
        <dbReference type="EMBL" id="KAK4242184.1"/>
    </source>
</evidence>
<proteinExistence type="inferred from homology"/>
<protein>
    <recommendedName>
        <fullName evidence="4">Terpene synthase</fullName>
        <ecNumber evidence="4">4.2.3.-</ecNumber>
    </recommendedName>
</protein>
<keyword evidence="4" id="KW-0479">Metal-binding</keyword>
<evidence type="ECO:0000256" key="2">
    <source>
        <dbReference type="ARBA" id="ARBA00006333"/>
    </source>
</evidence>
<keyword evidence="3 4" id="KW-0460">Magnesium</keyword>
<gene>
    <name evidence="5" type="ORF">C8A03DRAFT_11606</name>
</gene>
<evidence type="ECO:0000313" key="6">
    <source>
        <dbReference type="Proteomes" id="UP001303760"/>
    </source>
</evidence>
<reference evidence="5" key="2">
    <citation type="submission" date="2023-05" db="EMBL/GenBank/DDBJ databases">
        <authorList>
            <consortium name="Lawrence Berkeley National Laboratory"/>
            <person name="Steindorff A."/>
            <person name="Hensen N."/>
            <person name="Bonometti L."/>
            <person name="Westerberg I."/>
            <person name="Brannstrom I.O."/>
            <person name="Guillou S."/>
            <person name="Cros-Aarteil S."/>
            <person name="Calhoun S."/>
            <person name="Haridas S."/>
            <person name="Kuo A."/>
            <person name="Mondo S."/>
            <person name="Pangilinan J."/>
            <person name="Riley R."/>
            <person name="Labutti K."/>
            <person name="Andreopoulos B."/>
            <person name="Lipzen A."/>
            <person name="Chen C."/>
            <person name="Yanf M."/>
            <person name="Daum C."/>
            <person name="Ng V."/>
            <person name="Clum A."/>
            <person name="Ohm R."/>
            <person name="Martin F."/>
            <person name="Silar P."/>
            <person name="Natvig D."/>
            <person name="Lalanne C."/>
            <person name="Gautier V."/>
            <person name="Ament-Velasquez S.L."/>
            <person name="Kruys A."/>
            <person name="Hutchinson M.I."/>
            <person name="Powell A.J."/>
            <person name="Barry K."/>
            <person name="Miller A.N."/>
            <person name="Grigoriev I.V."/>
            <person name="Debuchy R."/>
            <person name="Gladieux P."/>
            <person name="Thoren M.H."/>
            <person name="Johannesson H."/>
        </authorList>
    </citation>
    <scope>NUCLEOTIDE SEQUENCE</scope>
    <source>
        <strain evidence="5">CBS 532.94</strain>
    </source>
</reference>
<dbReference type="Gene3D" id="1.10.600.10">
    <property type="entry name" value="Farnesyl Diphosphate Synthase"/>
    <property type="match status" value="1"/>
</dbReference>
<evidence type="ECO:0000256" key="1">
    <source>
        <dbReference type="ARBA" id="ARBA00001946"/>
    </source>
</evidence>
<keyword evidence="4" id="KW-0456">Lyase</keyword>
<dbReference type="InterPro" id="IPR008949">
    <property type="entry name" value="Isoprenoid_synthase_dom_sf"/>
</dbReference>
<dbReference type="Pfam" id="PF19086">
    <property type="entry name" value="Terpene_syn_C_2"/>
    <property type="match status" value="1"/>
</dbReference>
<dbReference type="GO" id="GO:0010333">
    <property type="term" value="F:terpene synthase activity"/>
    <property type="evidence" value="ECO:0007669"/>
    <property type="project" value="InterPro"/>
</dbReference>
<comment type="similarity">
    <text evidence="2 4">Belongs to the terpene synthase family.</text>
</comment>
<dbReference type="GO" id="GO:0008299">
    <property type="term" value="P:isoprenoid biosynthetic process"/>
    <property type="evidence" value="ECO:0007669"/>
    <property type="project" value="UniProtKB-ARBA"/>
</dbReference>
<comment type="caution">
    <text evidence="5">The sequence shown here is derived from an EMBL/GenBank/DDBJ whole genome shotgun (WGS) entry which is preliminary data.</text>
</comment>
<sequence>MPSITTHGKPNHPLKDIVPPTVLPKAAIHPDAEEIDREVVTYLVNTWEWPSEKHKQGFISWKLSDVVLFMFPTGETSRVKLATELLLLGFLMDDWFDHHPLAESSLVVSRLQSLLSSTTFSDSTSPLTTTIDRMHASLFARILAVPSPRDSSRRVLEAYMAMLACHCESSRGTGAVSAVLGDYLAFRETDVGMPICAELLYWTEPDLDEALGELERAAPRPLDRVANYHVSILNDVFSFEREWKAARALEEGAVLVNGVAVLAKEANLSVHAARQLCLGLVRAWEVEFLSMSEELLGSCGLDGQGEASRLDGNLIRRAVKGIERRMTGAEAFSWRTSRYL</sequence>
<dbReference type="InterPro" id="IPR034686">
    <property type="entry name" value="Terpene_cyclase-like_2"/>
</dbReference>
<reference evidence="5" key="1">
    <citation type="journal article" date="2023" name="Mol. Phylogenet. Evol.">
        <title>Genome-scale phylogeny and comparative genomics of the fungal order Sordariales.</title>
        <authorList>
            <person name="Hensen N."/>
            <person name="Bonometti L."/>
            <person name="Westerberg I."/>
            <person name="Brannstrom I.O."/>
            <person name="Guillou S."/>
            <person name="Cros-Aarteil S."/>
            <person name="Calhoun S."/>
            <person name="Haridas S."/>
            <person name="Kuo A."/>
            <person name="Mondo S."/>
            <person name="Pangilinan J."/>
            <person name="Riley R."/>
            <person name="LaButti K."/>
            <person name="Andreopoulos B."/>
            <person name="Lipzen A."/>
            <person name="Chen C."/>
            <person name="Yan M."/>
            <person name="Daum C."/>
            <person name="Ng V."/>
            <person name="Clum A."/>
            <person name="Steindorff A."/>
            <person name="Ohm R.A."/>
            <person name="Martin F."/>
            <person name="Silar P."/>
            <person name="Natvig D.O."/>
            <person name="Lalanne C."/>
            <person name="Gautier V."/>
            <person name="Ament-Velasquez S.L."/>
            <person name="Kruys A."/>
            <person name="Hutchinson M.I."/>
            <person name="Powell A.J."/>
            <person name="Barry K."/>
            <person name="Miller A.N."/>
            <person name="Grigoriev I.V."/>
            <person name="Debuchy R."/>
            <person name="Gladieux P."/>
            <person name="Hiltunen Thoren M."/>
            <person name="Johannesson H."/>
        </authorList>
    </citation>
    <scope>NUCLEOTIDE SEQUENCE</scope>
    <source>
        <strain evidence="5">CBS 532.94</strain>
    </source>
</reference>
<evidence type="ECO:0000256" key="3">
    <source>
        <dbReference type="ARBA" id="ARBA00022842"/>
    </source>
</evidence>
<dbReference type="SUPFAM" id="SSF48576">
    <property type="entry name" value="Terpenoid synthases"/>
    <property type="match status" value="1"/>
</dbReference>
<dbReference type="EC" id="4.2.3.-" evidence="4"/>
<dbReference type="AlphaFoldDB" id="A0AAN7CHH2"/>
<dbReference type="EMBL" id="MU860011">
    <property type="protein sequence ID" value="KAK4242184.1"/>
    <property type="molecule type" value="Genomic_DNA"/>
</dbReference>
<comment type="cofactor">
    <cofactor evidence="1 4">
        <name>Mg(2+)</name>
        <dbReference type="ChEBI" id="CHEBI:18420"/>
    </cofactor>
</comment>
<dbReference type="Proteomes" id="UP001303760">
    <property type="component" value="Unassembled WGS sequence"/>
</dbReference>
<dbReference type="GO" id="GO:0046872">
    <property type="term" value="F:metal ion binding"/>
    <property type="evidence" value="ECO:0007669"/>
    <property type="project" value="UniProtKB-KW"/>
</dbReference>
<dbReference type="PANTHER" id="PTHR35201:SF4">
    <property type="entry name" value="BETA-PINACENE SYNTHASE-RELATED"/>
    <property type="match status" value="1"/>
</dbReference>
<evidence type="ECO:0000256" key="4">
    <source>
        <dbReference type="RuleBase" id="RU366034"/>
    </source>
</evidence>
<accession>A0AAN7CHH2</accession>
<dbReference type="PANTHER" id="PTHR35201">
    <property type="entry name" value="TERPENE SYNTHASE"/>
    <property type="match status" value="1"/>
</dbReference>
<keyword evidence="6" id="KW-1185">Reference proteome</keyword>
<name>A0AAN7CHH2_9PEZI</name>
<organism evidence="5 6">
    <name type="scientific">Achaetomium macrosporum</name>
    <dbReference type="NCBI Taxonomy" id="79813"/>
    <lineage>
        <taxon>Eukaryota</taxon>
        <taxon>Fungi</taxon>
        <taxon>Dikarya</taxon>
        <taxon>Ascomycota</taxon>
        <taxon>Pezizomycotina</taxon>
        <taxon>Sordariomycetes</taxon>
        <taxon>Sordariomycetidae</taxon>
        <taxon>Sordariales</taxon>
        <taxon>Chaetomiaceae</taxon>
        <taxon>Achaetomium</taxon>
    </lineage>
</organism>